<feature type="transmembrane region" description="Helical" evidence="1">
    <location>
        <begin position="198"/>
        <end position="219"/>
    </location>
</feature>
<dbReference type="Proteomes" id="UP001143372">
    <property type="component" value="Unassembled WGS sequence"/>
</dbReference>
<dbReference type="AlphaFoldDB" id="A0A9W6J1E9"/>
<protein>
    <submittedName>
        <fullName evidence="2">Cobalt transporter subunit CbtA</fullName>
    </submittedName>
</protein>
<evidence type="ECO:0000313" key="2">
    <source>
        <dbReference type="EMBL" id="GLK67613.1"/>
    </source>
</evidence>
<keyword evidence="1" id="KW-1133">Transmembrane helix</keyword>
<keyword evidence="1" id="KW-0812">Transmembrane</keyword>
<feature type="transmembrane region" description="Helical" evidence="1">
    <location>
        <begin position="135"/>
        <end position="155"/>
    </location>
</feature>
<proteinExistence type="predicted"/>
<dbReference type="Pfam" id="PF09490">
    <property type="entry name" value="CbtA"/>
    <property type="match status" value="1"/>
</dbReference>
<comment type="caution">
    <text evidence="2">The sequence shown here is derived from an EMBL/GenBank/DDBJ whole genome shotgun (WGS) entry which is preliminary data.</text>
</comment>
<feature type="transmembrane region" description="Helical" evidence="1">
    <location>
        <begin position="103"/>
        <end position="123"/>
    </location>
</feature>
<organism evidence="2 3">
    <name type="scientific">Hansschlegelia plantiphila</name>
    <dbReference type="NCBI Taxonomy" id="374655"/>
    <lineage>
        <taxon>Bacteria</taxon>
        <taxon>Pseudomonadati</taxon>
        <taxon>Pseudomonadota</taxon>
        <taxon>Alphaproteobacteria</taxon>
        <taxon>Hyphomicrobiales</taxon>
        <taxon>Methylopilaceae</taxon>
        <taxon>Hansschlegelia</taxon>
    </lineage>
</organism>
<reference evidence="2" key="2">
    <citation type="submission" date="2023-01" db="EMBL/GenBank/DDBJ databases">
        <authorList>
            <person name="Sun Q."/>
            <person name="Evtushenko L."/>
        </authorList>
    </citation>
    <scope>NUCLEOTIDE SEQUENCE</scope>
    <source>
        <strain evidence="2">VKM B-2347</strain>
    </source>
</reference>
<dbReference type="NCBIfam" id="TIGR02458">
    <property type="entry name" value="CbtA"/>
    <property type="match status" value="1"/>
</dbReference>
<gene>
    <name evidence="2" type="ORF">GCM10008179_12510</name>
</gene>
<reference evidence="2" key="1">
    <citation type="journal article" date="2014" name="Int. J. Syst. Evol. Microbiol.">
        <title>Complete genome sequence of Corynebacterium casei LMG S-19264T (=DSM 44701T), isolated from a smear-ripened cheese.</title>
        <authorList>
            <consortium name="US DOE Joint Genome Institute (JGI-PGF)"/>
            <person name="Walter F."/>
            <person name="Albersmeier A."/>
            <person name="Kalinowski J."/>
            <person name="Ruckert C."/>
        </authorList>
    </citation>
    <scope>NUCLEOTIDE SEQUENCE</scope>
    <source>
        <strain evidence="2">VKM B-2347</strain>
    </source>
</reference>
<dbReference type="InterPro" id="IPR012666">
    <property type="entry name" value="CbtA_put"/>
</dbReference>
<evidence type="ECO:0000256" key="1">
    <source>
        <dbReference type="SAM" id="Phobius"/>
    </source>
</evidence>
<sequence>MRKFRSILFICAFAALVVGGATGLLRVASTTPLILQAEVYEHAAGHAESAPAGHAHEAEEWEPADGWQRNGLTVLATMVATFGFALLLAAVSEFAGGIRNWRAGLLWGSAGFAVFVAAPSLGLPAELPGAPESPLLARQAWWLFAAAATAGGLALMVFPRRLLLAVIGMALLVAPHIVGAPAPTAGQALAPALLEHRFLVTTAIVSLIFWLALGAWLGLSRSWFRERLA</sequence>
<accession>A0A9W6J1E9</accession>
<name>A0A9W6J1E9_9HYPH</name>
<evidence type="ECO:0000313" key="3">
    <source>
        <dbReference type="Proteomes" id="UP001143372"/>
    </source>
</evidence>
<dbReference type="RefSeq" id="WP_271167868.1">
    <property type="nucleotide sequence ID" value="NZ_BSFI01000007.1"/>
</dbReference>
<dbReference type="EMBL" id="BSFI01000007">
    <property type="protein sequence ID" value="GLK67613.1"/>
    <property type="molecule type" value="Genomic_DNA"/>
</dbReference>
<keyword evidence="1" id="KW-0472">Membrane</keyword>
<feature type="transmembrane region" description="Helical" evidence="1">
    <location>
        <begin position="71"/>
        <end position="91"/>
    </location>
</feature>
<feature type="transmembrane region" description="Helical" evidence="1">
    <location>
        <begin position="162"/>
        <end position="178"/>
    </location>
</feature>
<keyword evidence="3" id="KW-1185">Reference proteome</keyword>